<dbReference type="InterPro" id="IPR016163">
    <property type="entry name" value="Ald_DH_C"/>
</dbReference>
<dbReference type="InterPro" id="IPR050740">
    <property type="entry name" value="Aldehyde_DH_Superfamily"/>
</dbReference>
<dbReference type="Gene3D" id="3.40.309.10">
    <property type="entry name" value="Aldehyde Dehydrogenase, Chain A, domain 2"/>
    <property type="match status" value="1"/>
</dbReference>
<dbReference type="Proteomes" id="UP000275078">
    <property type="component" value="Unassembled WGS sequence"/>
</dbReference>
<accession>A0A3N4IFN2</accession>
<reference evidence="5 6" key="1">
    <citation type="journal article" date="2018" name="Nat. Ecol. Evol.">
        <title>Pezizomycetes genomes reveal the molecular basis of ectomycorrhizal truffle lifestyle.</title>
        <authorList>
            <person name="Murat C."/>
            <person name="Payen T."/>
            <person name="Noel B."/>
            <person name="Kuo A."/>
            <person name="Morin E."/>
            <person name="Chen J."/>
            <person name="Kohler A."/>
            <person name="Krizsan K."/>
            <person name="Balestrini R."/>
            <person name="Da Silva C."/>
            <person name="Montanini B."/>
            <person name="Hainaut M."/>
            <person name="Levati E."/>
            <person name="Barry K.W."/>
            <person name="Belfiori B."/>
            <person name="Cichocki N."/>
            <person name="Clum A."/>
            <person name="Dockter R.B."/>
            <person name="Fauchery L."/>
            <person name="Guy J."/>
            <person name="Iotti M."/>
            <person name="Le Tacon F."/>
            <person name="Lindquist E.A."/>
            <person name="Lipzen A."/>
            <person name="Malagnac F."/>
            <person name="Mello A."/>
            <person name="Molinier V."/>
            <person name="Miyauchi S."/>
            <person name="Poulain J."/>
            <person name="Riccioni C."/>
            <person name="Rubini A."/>
            <person name="Sitrit Y."/>
            <person name="Splivallo R."/>
            <person name="Traeger S."/>
            <person name="Wang M."/>
            <person name="Zifcakova L."/>
            <person name="Wipf D."/>
            <person name="Zambonelli A."/>
            <person name="Paolocci F."/>
            <person name="Nowrousian M."/>
            <person name="Ottonello S."/>
            <person name="Baldrian P."/>
            <person name="Spatafora J.W."/>
            <person name="Henrissat B."/>
            <person name="Nagy L.G."/>
            <person name="Aury J.M."/>
            <person name="Wincker P."/>
            <person name="Grigoriev I.V."/>
            <person name="Bonfante P."/>
            <person name="Martin F.M."/>
        </authorList>
    </citation>
    <scope>NUCLEOTIDE SEQUENCE [LARGE SCALE GENOMIC DNA]</scope>
    <source>
        <strain evidence="5 6">RN42</strain>
    </source>
</reference>
<evidence type="ECO:0000313" key="6">
    <source>
        <dbReference type="Proteomes" id="UP000275078"/>
    </source>
</evidence>
<sequence length="474" mass="50790">MSSPAEVRPDPTLTIPLLLPAEFTSSKTFPIFSPLDRDQASPLWQCSSAGPEQVDAAITASTSALRKWSSMPYPARRDILLKAATLIEENGPLLAKLMEIETGAPNDWTMGFNVPVGAALVREVAGRIKGNSGEKPLTELVWTEPVGVVLGIAPWNAPIVLGLRSILYPLAAGCTVVFKGSERCPRTHHLMVQLLLDAGLPEGAVTMVLAPPGDPEGITKRIIQDKRVKKINFTGSTKVGSLLAAEAGKHLKPVLMELGGKAALLVLEDADLDLAVEEAVRGAFMNVGQICMSTERVILQESVASQFREKLKLHLKNNPPPSGPLISPAALDSYLKLVTNAIDSGAIKFFSHPTDNIHAPPTILTDVTPQNSIFHTESFAPLLCITTFKTLKEGLELMNESEYGLSASIFSKDLGKALRIARRVESGSVHINGGTVHDSPLLPHGGVKGSGWGRFGGSWGVREFTTVKVVTFRG</sequence>
<dbReference type="OrthoDB" id="310895at2759"/>
<dbReference type="AlphaFoldDB" id="A0A3N4IFN2"/>
<dbReference type="GO" id="GO:0009450">
    <property type="term" value="P:gamma-aminobutyric acid catabolic process"/>
    <property type="evidence" value="ECO:0007669"/>
    <property type="project" value="TreeGrafter"/>
</dbReference>
<comment type="similarity">
    <text evidence="3">Belongs to the aldehyde dehydrogenase family.</text>
</comment>
<evidence type="ECO:0000256" key="1">
    <source>
        <dbReference type="ARBA" id="ARBA00023002"/>
    </source>
</evidence>
<feature type="active site" evidence="2">
    <location>
        <position position="257"/>
    </location>
</feature>
<gene>
    <name evidence="5" type="ORF">BJ508DRAFT_206107</name>
</gene>
<dbReference type="InterPro" id="IPR029510">
    <property type="entry name" value="Ald_DH_CS_GLU"/>
</dbReference>
<dbReference type="PANTHER" id="PTHR43353:SF6">
    <property type="entry name" value="CYTOPLASMIC ALDEHYDE DEHYDROGENASE (EUROFUNG)"/>
    <property type="match status" value="1"/>
</dbReference>
<dbReference type="PROSITE" id="PS00687">
    <property type="entry name" value="ALDEHYDE_DEHYDR_GLU"/>
    <property type="match status" value="1"/>
</dbReference>
<dbReference type="Pfam" id="PF00171">
    <property type="entry name" value="Aldedh"/>
    <property type="match status" value="1"/>
</dbReference>
<name>A0A3N4IFN2_ASCIM</name>
<dbReference type="GO" id="GO:0004777">
    <property type="term" value="F:succinate-semialdehyde dehydrogenase (NAD+) activity"/>
    <property type="evidence" value="ECO:0007669"/>
    <property type="project" value="TreeGrafter"/>
</dbReference>
<evidence type="ECO:0000259" key="4">
    <source>
        <dbReference type="Pfam" id="PF00171"/>
    </source>
</evidence>
<evidence type="ECO:0000256" key="3">
    <source>
        <dbReference type="RuleBase" id="RU003345"/>
    </source>
</evidence>
<dbReference type="InterPro" id="IPR016161">
    <property type="entry name" value="Ald_DH/histidinol_DH"/>
</dbReference>
<dbReference type="InterPro" id="IPR016162">
    <property type="entry name" value="Ald_DH_N"/>
</dbReference>
<dbReference type="InterPro" id="IPR015590">
    <property type="entry name" value="Aldehyde_DH_dom"/>
</dbReference>
<keyword evidence="1 3" id="KW-0560">Oxidoreductase</keyword>
<dbReference type="Gene3D" id="3.40.605.10">
    <property type="entry name" value="Aldehyde Dehydrogenase, Chain A, domain 1"/>
    <property type="match status" value="1"/>
</dbReference>
<evidence type="ECO:0000256" key="2">
    <source>
        <dbReference type="PROSITE-ProRule" id="PRU10007"/>
    </source>
</evidence>
<protein>
    <submittedName>
        <fullName evidence="5">Aldehyde dehydrogenase</fullName>
    </submittedName>
</protein>
<evidence type="ECO:0000313" key="5">
    <source>
        <dbReference type="EMBL" id="RPA84619.1"/>
    </source>
</evidence>
<dbReference type="EMBL" id="ML119658">
    <property type="protein sequence ID" value="RPA84619.1"/>
    <property type="molecule type" value="Genomic_DNA"/>
</dbReference>
<organism evidence="5 6">
    <name type="scientific">Ascobolus immersus RN42</name>
    <dbReference type="NCBI Taxonomy" id="1160509"/>
    <lineage>
        <taxon>Eukaryota</taxon>
        <taxon>Fungi</taxon>
        <taxon>Dikarya</taxon>
        <taxon>Ascomycota</taxon>
        <taxon>Pezizomycotina</taxon>
        <taxon>Pezizomycetes</taxon>
        <taxon>Pezizales</taxon>
        <taxon>Ascobolaceae</taxon>
        <taxon>Ascobolus</taxon>
    </lineage>
</organism>
<dbReference type="PANTHER" id="PTHR43353">
    <property type="entry name" value="SUCCINATE-SEMIALDEHYDE DEHYDROGENASE, MITOCHONDRIAL"/>
    <property type="match status" value="1"/>
</dbReference>
<proteinExistence type="inferred from homology"/>
<dbReference type="STRING" id="1160509.A0A3N4IFN2"/>
<feature type="domain" description="Aldehyde dehydrogenase" evidence="4">
    <location>
        <begin position="26"/>
        <end position="470"/>
    </location>
</feature>
<keyword evidence="6" id="KW-1185">Reference proteome</keyword>
<dbReference type="SUPFAM" id="SSF53720">
    <property type="entry name" value="ALDH-like"/>
    <property type="match status" value="1"/>
</dbReference>